<organism evidence="11">
    <name type="scientific">Stegastes partitus</name>
    <name type="common">bicolor damselfish</name>
    <dbReference type="NCBI Taxonomy" id="144197"/>
    <lineage>
        <taxon>Eukaryota</taxon>
        <taxon>Metazoa</taxon>
        <taxon>Chordata</taxon>
        <taxon>Craniata</taxon>
        <taxon>Vertebrata</taxon>
        <taxon>Euteleostomi</taxon>
        <taxon>Actinopterygii</taxon>
        <taxon>Neopterygii</taxon>
        <taxon>Teleostei</taxon>
        <taxon>Neoteleostei</taxon>
        <taxon>Acanthomorphata</taxon>
        <taxon>Ovalentaria</taxon>
        <taxon>Pomacentridae</taxon>
        <taxon>Stegastes</taxon>
    </lineage>
</organism>
<dbReference type="InterPro" id="IPR013151">
    <property type="entry name" value="Immunoglobulin_dom"/>
</dbReference>
<dbReference type="InterPro" id="IPR013783">
    <property type="entry name" value="Ig-like_fold"/>
</dbReference>
<feature type="domain" description="Ig-like" evidence="10">
    <location>
        <begin position="26"/>
        <end position="128"/>
    </location>
</feature>
<dbReference type="Gene3D" id="2.60.40.10">
    <property type="entry name" value="Immunoglobulins"/>
    <property type="match status" value="1"/>
</dbReference>
<dbReference type="GO" id="GO:0016020">
    <property type="term" value="C:membrane"/>
    <property type="evidence" value="ECO:0007669"/>
    <property type="project" value="UniProtKB-SubCell"/>
</dbReference>
<dbReference type="SUPFAM" id="SSF48726">
    <property type="entry name" value="Immunoglobulin"/>
    <property type="match status" value="1"/>
</dbReference>
<dbReference type="InterPro" id="IPR036179">
    <property type="entry name" value="Ig-like_dom_sf"/>
</dbReference>
<feature type="transmembrane region" description="Helical" evidence="9">
    <location>
        <begin position="6"/>
        <end position="25"/>
    </location>
</feature>
<evidence type="ECO:0000256" key="2">
    <source>
        <dbReference type="ARBA" id="ARBA00008215"/>
    </source>
</evidence>
<evidence type="ECO:0000256" key="1">
    <source>
        <dbReference type="ARBA" id="ARBA00004167"/>
    </source>
</evidence>
<dbReference type="AlphaFoldDB" id="A0A3B5AZM7"/>
<dbReference type="STRING" id="144197.ENSSPAP00000026803"/>
<dbReference type="GO" id="GO:0150077">
    <property type="term" value="P:regulation of neuroinflammatory response"/>
    <property type="evidence" value="ECO:0007669"/>
    <property type="project" value="InterPro"/>
</dbReference>
<dbReference type="Ensembl" id="ENSSPAT00000027244.1">
    <property type="protein sequence ID" value="ENSSPAP00000026803.1"/>
    <property type="gene ID" value="ENSSPAG00000020216.1"/>
</dbReference>
<evidence type="ECO:0000256" key="6">
    <source>
        <dbReference type="ARBA" id="ARBA00023157"/>
    </source>
</evidence>
<evidence type="ECO:0000256" key="8">
    <source>
        <dbReference type="ARBA" id="ARBA00023319"/>
    </source>
</evidence>
<keyword evidence="3 9" id="KW-0812">Transmembrane</keyword>
<dbReference type="PANTHER" id="PTHR21462">
    <property type="entry name" value="CELL SURFACE GLYCOPROTEIN OX2 RECEPTOR PRECURSOR"/>
    <property type="match status" value="1"/>
</dbReference>
<accession>A0A3B5AZM7</accession>
<dbReference type="InterPro" id="IPR003599">
    <property type="entry name" value="Ig_sub"/>
</dbReference>
<evidence type="ECO:0000256" key="9">
    <source>
        <dbReference type="SAM" id="Phobius"/>
    </source>
</evidence>
<keyword evidence="5 9" id="KW-0472">Membrane</keyword>
<reference evidence="11" key="1">
    <citation type="submission" date="2023-09" db="UniProtKB">
        <authorList>
            <consortium name="Ensembl"/>
        </authorList>
    </citation>
    <scope>IDENTIFICATION</scope>
</reference>
<evidence type="ECO:0000256" key="7">
    <source>
        <dbReference type="ARBA" id="ARBA00023180"/>
    </source>
</evidence>
<dbReference type="InterPro" id="IPR007110">
    <property type="entry name" value="Ig-like_dom"/>
</dbReference>
<comment type="similarity">
    <text evidence="2">Belongs to the CD200R family.</text>
</comment>
<dbReference type="InterPro" id="IPR040012">
    <property type="entry name" value="CD200R"/>
</dbReference>
<keyword evidence="4 9" id="KW-1133">Transmembrane helix</keyword>
<dbReference type="SMART" id="SM00409">
    <property type="entry name" value="IG"/>
    <property type="match status" value="1"/>
</dbReference>
<evidence type="ECO:0000256" key="3">
    <source>
        <dbReference type="ARBA" id="ARBA00022692"/>
    </source>
</evidence>
<dbReference type="GO" id="GO:0009986">
    <property type="term" value="C:cell surface"/>
    <property type="evidence" value="ECO:0007669"/>
    <property type="project" value="UniProtKB-ARBA"/>
</dbReference>
<keyword evidence="8" id="KW-0393">Immunoglobulin domain</keyword>
<evidence type="ECO:0000256" key="4">
    <source>
        <dbReference type="ARBA" id="ARBA00022989"/>
    </source>
</evidence>
<name>A0A3B5AZM7_9TELE</name>
<dbReference type="Pfam" id="PF00047">
    <property type="entry name" value="ig"/>
    <property type="match status" value="1"/>
</dbReference>
<keyword evidence="6" id="KW-1015">Disulfide bond</keyword>
<keyword evidence="7" id="KW-0325">Glycoprotein</keyword>
<dbReference type="GO" id="GO:0038023">
    <property type="term" value="F:signaling receptor activity"/>
    <property type="evidence" value="ECO:0007669"/>
    <property type="project" value="InterPro"/>
</dbReference>
<sequence length="148" mass="16750">LKFSTWLLNILGEFFKIILLCSLFLPVRRNAMFNPGSDVNLTCSSKMWNETLFVIWKLDLTYKKCDISFSNDGRNGDSCNDGKSLRNTSSAQSYLHIPNFSTRDVGLYTCESVFKGGNENYIISVAITGKMLFLINTFLEHVLPSTIL</sequence>
<protein>
    <recommendedName>
        <fullName evidence="10">Ig-like domain-containing protein</fullName>
    </recommendedName>
</protein>
<dbReference type="GeneTree" id="ENSGT00730000112894"/>
<evidence type="ECO:0000256" key="5">
    <source>
        <dbReference type="ARBA" id="ARBA00023136"/>
    </source>
</evidence>
<evidence type="ECO:0000259" key="10">
    <source>
        <dbReference type="PROSITE" id="PS50835"/>
    </source>
</evidence>
<dbReference type="PANTHER" id="PTHR21462:SF2">
    <property type="entry name" value="CELL SURFACE GLYCOPROTEIN CD200 RECEPTOR 2"/>
    <property type="match status" value="1"/>
</dbReference>
<comment type="subcellular location">
    <subcellularLocation>
        <location evidence="1">Membrane</location>
        <topology evidence="1">Single-pass membrane protein</topology>
    </subcellularLocation>
</comment>
<evidence type="ECO:0000313" key="11">
    <source>
        <dbReference type="Ensembl" id="ENSSPAP00000026803.1"/>
    </source>
</evidence>
<proteinExistence type="inferred from homology"/>
<dbReference type="PROSITE" id="PS50835">
    <property type="entry name" value="IG_LIKE"/>
    <property type="match status" value="1"/>
</dbReference>